<organism evidence="1 2">
    <name type="scientific">Salinimicrobium catena</name>
    <dbReference type="NCBI Taxonomy" id="390640"/>
    <lineage>
        <taxon>Bacteria</taxon>
        <taxon>Pseudomonadati</taxon>
        <taxon>Bacteroidota</taxon>
        <taxon>Flavobacteriia</taxon>
        <taxon>Flavobacteriales</taxon>
        <taxon>Flavobacteriaceae</taxon>
        <taxon>Salinimicrobium</taxon>
    </lineage>
</organism>
<accession>A0A1H5P7K8</accession>
<name>A0A1H5P7K8_9FLAO</name>
<evidence type="ECO:0000313" key="1">
    <source>
        <dbReference type="EMBL" id="SEF08958.1"/>
    </source>
</evidence>
<dbReference type="EMBL" id="FNUG01000009">
    <property type="protein sequence ID" value="SEF08958.1"/>
    <property type="molecule type" value="Genomic_DNA"/>
</dbReference>
<dbReference type="STRING" id="390640.SAMN04488034_10915"/>
<proteinExistence type="predicted"/>
<reference evidence="1 2" key="1">
    <citation type="submission" date="2016-10" db="EMBL/GenBank/DDBJ databases">
        <authorList>
            <person name="de Groot N.N."/>
        </authorList>
    </citation>
    <scope>NUCLEOTIDE SEQUENCE [LARGE SCALE GENOMIC DNA]</scope>
    <source>
        <strain evidence="1 2">DSM 23553</strain>
    </source>
</reference>
<evidence type="ECO:0008006" key="3">
    <source>
        <dbReference type="Google" id="ProtNLM"/>
    </source>
</evidence>
<sequence>MTHSKYNDTTNLKVTYLLGAGASYKAVPIWRHQGSSMIQVGEELVREAELKFKRRNVPGPNEDHAYLMKFANQLKYLGRQAEIFGSIDIYAKRLYLLNNTEELNNLKKCVSIYFDLWESGLLNCSKEKFAILDKRYLSLLSVLLEQNEESPRLNSNVSFITWNYDLQFEKAYETFLPEKEKSLKSIISKINYPTAEENIIHLNGYRGVYTNGTEEFEIVDKMKFSSVESYLKEILRKRDELDTTKNNFQNSIKYAWEMESDSLERAKLLMEKTDILVIIGYSFPAFNRAIDQALIKEFEKGSGYKKVIYQDPNANEDIVRSLFRKGYKNGYVKLEKENTAQFFIPHEFLSPSKGESIVI</sequence>
<dbReference type="Proteomes" id="UP000199448">
    <property type="component" value="Unassembled WGS sequence"/>
</dbReference>
<evidence type="ECO:0000313" key="2">
    <source>
        <dbReference type="Proteomes" id="UP000199448"/>
    </source>
</evidence>
<dbReference type="OrthoDB" id="939755at2"/>
<dbReference type="AlphaFoldDB" id="A0A1H5P7K8"/>
<gene>
    <name evidence="1" type="ORF">SAMN04488034_10915</name>
</gene>
<dbReference type="RefSeq" id="WP_093114055.1">
    <property type="nucleotide sequence ID" value="NZ_FNGG01000009.1"/>
</dbReference>
<protein>
    <recommendedName>
        <fullName evidence="3">SIR2-like domain-containing protein</fullName>
    </recommendedName>
</protein>
<keyword evidence="2" id="KW-1185">Reference proteome</keyword>